<dbReference type="Proteomes" id="UP000298652">
    <property type="component" value="Chromosome 9"/>
</dbReference>
<dbReference type="EMBL" id="CM016560">
    <property type="protein sequence ID" value="TKV95453.1"/>
    <property type="molecule type" value="Genomic_DNA"/>
</dbReference>
<keyword evidence="3" id="KW-1185">Reference proteome</keyword>
<keyword evidence="1" id="KW-0732">Signal</keyword>
<dbReference type="AlphaFoldDB" id="A0A4U6T466"/>
<sequence>MRSRPWSRGQARSSAVMGRGVLLPLPCGMVLATPQSHHHRCCWCWNADYCWLKCEDECA</sequence>
<accession>A0A4U6T466</accession>
<feature type="chain" id="PRO_5020552688" evidence="1">
    <location>
        <begin position="33"/>
        <end position="59"/>
    </location>
</feature>
<reference evidence="2" key="1">
    <citation type="submission" date="2019-03" db="EMBL/GenBank/DDBJ databases">
        <title>WGS assembly of Setaria viridis.</title>
        <authorList>
            <person name="Huang P."/>
            <person name="Jenkins J."/>
            <person name="Grimwood J."/>
            <person name="Barry K."/>
            <person name="Healey A."/>
            <person name="Mamidi S."/>
            <person name="Sreedasyam A."/>
            <person name="Shu S."/>
            <person name="Feldman M."/>
            <person name="Wu J."/>
            <person name="Yu Y."/>
            <person name="Chen C."/>
            <person name="Johnson J."/>
            <person name="Rokhsar D."/>
            <person name="Baxter I."/>
            <person name="Schmutz J."/>
            <person name="Brutnell T."/>
            <person name="Kellogg E."/>
        </authorList>
    </citation>
    <scope>NUCLEOTIDE SEQUENCE [LARGE SCALE GENOMIC DNA]</scope>
</reference>
<gene>
    <name evidence="2" type="ORF">SEVIR_9G363966v2</name>
</gene>
<dbReference type="Gramene" id="TKV95453">
    <property type="protein sequence ID" value="TKV95453"/>
    <property type="gene ID" value="SEVIR_9G363966v2"/>
</dbReference>
<feature type="signal peptide" evidence="1">
    <location>
        <begin position="1"/>
        <end position="32"/>
    </location>
</feature>
<evidence type="ECO:0000313" key="3">
    <source>
        <dbReference type="Proteomes" id="UP000298652"/>
    </source>
</evidence>
<protein>
    <submittedName>
        <fullName evidence="2">Uncharacterized protein</fullName>
    </submittedName>
</protein>
<proteinExistence type="predicted"/>
<name>A0A4U6T466_SETVI</name>
<organism evidence="2 3">
    <name type="scientific">Setaria viridis</name>
    <name type="common">Green bristlegrass</name>
    <name type="synonym">Setaria italica subsp. viridis</name>
    <dbReference type="NCBI Taxonomy" id="4556"/>
    <lineage>
        <taxon>Eukaryota</taxon>
        <taxon>Viridiplantae</taxon>
        <taxon>Streptophyta</taxon>
        <taxon>Embryophyta</taxon>
        <taxon>Tracheophyta</taxon>
        <taxon>Spermatophyta</taxon>
        <taxon>Magnoliopsida</taxon>
        <taxon>Liliopsida</taxon>
        <taxon>Poales</taxon>
        <taxon>Poaceae</taxon>
        <taxon>PACMAD clade</taxon>
        <taxon>Panicoideae</taxon>
        <taxon>Panicodae</taxon>
        <taxon>Paniceae</taxon>
        <taxon>Cenchrinae</taxon>
        <taxon>Setaria</taxon>
    </lineage>
</organism>
<evidence type="ECO:0000313" key="2">
    <source>
        <dbReference type="EMBL" id="TKV95453.1"/>
    </source>
</evidence>
<evidence type="ECO:0000256" key="1">
    <source>
        <dbReference type="SAM" id="SignalP"/>
    </source>
</evidence>